<dbReference type="Gene3D" id="2.40.128.110">
    <property type="entry name" value="Lipid/polyisoprenoid-binding, YceI-like"/>
    <property type="match status" value="1"/>
</dbReference>
<evidence type="ECO:0000256" key="1">
    <source>
        <dbReference type="SAM" id="SignalP"/>
    </source>
</evidence>
<sequence length="203" mass="22846">MRVLLFSFLASSICLSAQATKFELDKAHTDVTFKAPHLMVSKVKGRFNEFSGSFEFDEKTMKVDNVMVTIKANSIDTNEKDRDKHLRSKDFLDADKFPELTFKGTKTIYEKDKPDKIEGDLTIRGITKKVILDVDYNGAVTDPMGNRIISFDAETKINRKDFGLNWNKSLDKGGWVVGDDLEIEIDGEAKEVKAAKASEPAKK</sequence>
<gene>
    <name evidence="3" type="ORF">MNR06_15625</name>
</gene>
<evidence type="ECO:0000259" key="2">
    <source>
        <dbReference type="SMART" id="SM00867"/>
    </source>
</evidence>
<dbReference type="InterPro" id="IPR007372">
    <property type="entry name" value="Lipid/polyisoprenoid-bd_YceI"/>
</dbReference>
<feature type="domain" description="Lipid/polyisoprenoid-binding YceI-like" evidence="2">
    <location>
        <begin position="21"/>
        <end position="190"/>
    </location>
</feature>
<dbReference type="RefSeq" id="WP_243537455.1">
    <property type="nucleotide sequence ID" value="NZ_CP093442.1"/>
</dbReference>
<organism evidence="3 4">
    <name type="scientific">Bdellovibrio reynosensis</name>
    <dbReference type="NCBI Taxonomy" id="2835041"/>
    <lineage>
        <taxon>Bacteria</taxon>
        <taxon>Pseudomonadati</taxon>
        <taxon>Bdellovibrionota</taxon>
        <taxon>Bdellovibrionia</taxon>
        <taxon>Bdellovibrionales</taxon>
        <taxon>Pseudobdellovibrionaceae</taxon>
        <taxon>Bdellovibrio</taxon>
    </lineage>
</organism>
<dbReference type="SUPFAM" id="SSF101874">
    <property type="entry name" value="YceI-like"/>
    <property type="match status" value="1"/>
</dbReference>
<feature type="signal peptide" evidence="1">
    <location>
        <begin position="1"/>
        <end position="19"/>
    </location>
</feature>
<dbReference type="InterPro" id="IPR036761">
    <property type="entry name" value="TTHA0802/YceI-like_sf"/>
</dbReference>
<keyword evidence="1" id="KW-0732">Signal</keyword>
<dbReference type="SMART" id="SM00867">
    <property type="entry name" value="YceI"/>
    <property type="match status" value="1"/>
</dbReference>
<keyword evidence="4" id="KW-1185">Reference proteome</keyword>
<protein>
    <submittedName>
        <fullName evidence="3">YceI family protein</fullName>
    </submittedName>
</protein>
<feature type="chain" id="PRO_5046446609" evidence="1">
    <location>
        <begin position="20"/>
        <end position="203"/>
    </location>
</feature>
<evidence type="ECO:0000313" key="3">
    <source>
        <dbReference type="EMBL" id="UOF01131.1"/>
    </source>
</evidence>
<dbReference type="EMBL" id="CP093442">
    <property type="protein sequence ID" value="UOF01131.1"/>
    <property type="molecule type" value="Genomic_DNA"/>
</dbReference>
<name>A0ABY4C814_9BACT</name>
<reference evidence="3" key="1">
    <citation type="submission" date="2022-03" db="EMBL/GenBank/DDBJ databases">
        <title>Genome Identification and Characterization of new species Bdellovibrio reynosense LBG001 sp. nov. from a Mexico soil sample.</title>
        <authorList>
            <person name="Camilli A."/>
            <person name="Ajao Y."/>
            <person name="Guo X."/>
        </authorList>
    </citation>
    <scope>NUCLEOTIDE SEQUENCE</scope>
    <source>
        <strain evidence="3">LBG001</strain>
    </source>
</reference>
<dbReference type="Pfam" id="PF04264">
    <property type="entry name" value="YceI"/>
    <property type="match status" value="1"/>
</dbReference>
<accession>A0ABY4C814</accession>
<dbReference type="PANTHER" id="PTHR34406">
    <property type="entry name" value="PROTEIN YCEI"/>
    <property type="match status" value="1"/>
</dbReference>
<proteinExistence type="predicted"/>
<dbReference type="Proteomes" id="UP000830116">
    <property type="component" value="Chromosome"/>
</dbReference>
<dbReference type="PANTHER" id="PTHR34406:SF1">
    <property type="entry name" value="PROTEIN YCEI"/>
    <property type="match status" value="1"/>
</dbReference>
<evidence type="ECO:0000313" key="4">
    <source>
        <dbReference type="Proteomes" id="UP000830116"/>
    </source>
</evidence>